<keyword evidence="4" id="KW-0456">Lyase</keyword>
<evidence type="ECO:0000313" key="6">
    <source>
        <dbReference type="EMBL" id="MCJ2181873.1"/>
    </source>
</evidence>
<evidence type="ECO:0000259" key="5">
    <source>
        <dbReference type="PROSITE" id="PS51891"/>
    </source>
</evidence>
<protein>
    <submittedName>
        <fullName evidence="6">GFA family protein</fullName>
    </submittedName>
</protein>
<dbReference type="Proteomes" id="UP001162881">
    <property type="component" value="Unassembled WGS sequence"/>
</dbReference>
<name>A0ABT0BA25_9SPHN</name>
<keyword evidence="2" id="KW-0479">Metal-binding</keyword>
<dbReference type="Gene3D" id="3.90.1590.10">
    <property type="entry name" value="glutathione-dependent formaldehyde- activating enzyme (gfa)"/>
    <property type="match status" value="1"/>
</dbReference>
<evidence type="ECO:0000256" key="3">
    <source>
        <dbReference type="ARBA" id="ARBA00022833"/>
    </source>
</evidence>
<reference evidence="6" key="1">
    <citation type="submission" date="2022-03" db="EMBL/GenBank/DDBJ databases">
        <title>Identification of a novel bacterium isolated from mangrove sediments.</title>
        <authorList>
            <person name="Pan X."/>
        </authorList>
    </citation>
    <scope>NUCLEOTIDE SEQUENCE</scope>
    <source>
        <strain evidence="6">B1949</strain>
    </source>
</reference>
<dbReference type="EMBL" id="JALHLF010000008">
    <property type="protein sequence ID" value="MCJ2181873.1"/>
    <property type="molecule type" value="Genomic_DNA"/>
</dbReference>
<gene>
    <name evidence="6" type="ORF">MTR62_04030</name>
</gene>
<sequence length="142" mass="15154">MTTPYHGRCTCGAVSLTIAAEPLWVRQCWCRQCQKAASGNATVNALFTTAAMTITGTPGWKGYRAASGNTIEHGFCADCGTPLFGRNSSRPDSWVVRLGVLDAGHALAPTGAIWTEEAPAWAMIDPALENWPRQPPPPAKVD</sequence>
<accession>A0ABT0BA25</accession>
<comment type="similarity">
    <text evidence="1">Belongs to the Gfa family.</text>
</comment>
<dbReference type="PANTHER" id="PTHR33337:SF40">
    <property type="entry name" value="CENP-V_GFA DOMAIN-CONTAINING PROTEIN-RELATED"/>
    <property type="match status" value="1"/>
</dbReference>
<dbReference type="Pfam" id="PF04828">
    <property type="entry name" value="GFA"/>
    <property type="match status" value="1"/>
</dbReference>
<dbReference type="PROSITE" id="PS51891">
    <property type="entry name" value="CENP_V_GFA"/>
    <property type="match status" value="1"/>
</dbReference>
<comment type="caution">
    <text evidence="6">The sequence shown here is derived from an EMBL/GenBank/DDBJ whole genome shotgun (WGS) entry which is preliminary data.</text>
</comment>
<dbReference type="SUPFAM" id="SSF51316">
    <property type="entry name" value="Mss4-like"/>
    <property type="match status" value="1"/>
</dbReference>
<dbReference type="PANTHER" id="PTHR33337">
    <property type="entry name" value="GFA DOMAIN-CONTAINING PROTEIN"/>
    <property type="match status" value="1"/>
</dbReference>
<evidence type="ECO:0000256" key="4">
    <source>
        <dbReference type="ARBA" id="ARBA00023239"/>
    </source>
</evidence>
<feature type="domain" description="CENP-V/GFA" evidence="5">
    <location>
        <begin position="5"/>
        <end position="116"/>
    </location>
</feature>
<keyword evidence="7" id="KW-1185">Reference proteome</keyword>
<dbReference type="RefSeq" id="WP_244017199.1">
    <property type="nucleotide sequence ID" value="NZ_JALHLF010000008.1"/>
</dbReference>
<evidence type="ECO:0000256" key="2">
    <source>
        <dbReference type="ARBA" id="ARBA00022723"/>
    </source>
</evidence>
<proteinExistence type="inferred from homology"/>
<evidence type="ECO:0000313" key="7">
    <source>
        <dbReference type="Proteomes" id="UP001162881"/>
    </source>
</evidence>
<organism evidence="6 7">
    <name type="scientific">Novosphingobium organovorum</name>
    <dbReference type="NCBI Taxonomy" id="2930092"/>
    <lineage>
        <taxon>Bacteria</taxon>
        <taxon>Pseudomonadati</taxon>
        <taxon>Pseudomonadota</taxon>
        <taxon>Alphaproteobacteria</taxon>
        <taxon>Sphingomonadales</taxon>
        <taxon>Sphingomonadaceae</taxon>
        <taxon>Novosphingobium</taxon>
    </lineage>
</organism>
<dbReference type="InterPro" id="IPR006913">
    <property type="entry name" value="CENP-V/GFA"/>
</dbReference>
<dbReference type="InterPro" id="IPR011057">
    <property type="entry name" value="Mss4-like_sf"/>
</dbReference>
<keyword evidence="3" id="KW-0862">Zinc</keyword>
<evidence type="ECO:0000256" key="1">
    <source>
        <dbReference type="ARBA" id="ARBA00005495"/>
    </source>
</evidence>